<dbReference type="GO" id="GO:0016020">
    <property type="term" value="C:membrane"/>
    <property type="evidence" value="ECO:0007669"/>
    <property type="project" value="UniProtKB-SubCell"/>
</dbReference>
<dbReference type="PANTHER" id="PTHR12778:SF10">
    <property type="entry name" value="MAJOR FACILITATOR SUPERFAMILY DOMAIN-CONTAINING PROTEIN 3"/>
    <property type="match status" value="1"/>
</dbReference>
<reference evidence="8 9" key="1">
    <citation type="submission" date="2015-12" db="EMBL/GenBank/DDBJ databases">
        <title>Genome sequence of Tistrella mobilis MCCC 1A02139.</title>
        <authorList>
            <person name="Lu L."/>
            <person name="Lai Q."/>
            <person name="Shao Z."/>
            <person name="Qian P."/>
        </authorList>
    </citation>
    <scope>NUCLEOTIDE SEQUENCE [LARGE SCALE GENOMIC DNA]</scope>
    <source>
        <strain evidence="8 9">MCCC 1A02139</strain>
    </source>
</reference>
<comment type="similarity">
    <text evidence="2">Belongs to the major facilitator superfamily.</text>
</comment>
<dbReference type="InterPro" id="IPR011701">
    <property type="entry name" value="MFS"/>
</dbReference>
<dbReference type="CDD" id="cd17486">
    <property type="entry name" value="MFS_AmpG_like"/>
    <property type="match status" value="1"/>
</dbReference>
<evidence type="ECO:0000313" key="8">
    <source>
        <dbReference type="EMBL" id="KYO51154.1"/>
    </source>
</evidence>
<evidence type="ECO:0000256" key="6">
    <source>
        <dbReference type="ARBA" id="ARBA00023136"/>
    </source>
</evidence>
<evidence type="ECO:0000313" key="9">
    <source>
        <dbReference type="Proteomes" id="UP000075787"/>
    </source>
</evidence>
<evidence type="ECO:0000256" key="7">
    <source>
        <dbReference type="SAM" id="Phobius"/>
    </source>
</evidence>
<name>A0A161Q1A1_9PROT</name>
<sequence>MTTPDGGEGRDQTGRGSRFLAGARIYLEPRLIQILLLGFASGLPLALSFGTLSVRLTEDGISKAAIGLFAAVGTPYALKFIWAPLIDQLRLPGLARLFGHRRSWLLLTQAAVILTMLGLGLSDPAADPWTTALWAVLLAFSSASQDIVIDAYRVERLPEDRQGAGAAMVVFGYRLGMLASGAGALYLAAYFDWFTAYAVMAAAMGLGVLAVLAGPEPRVDRSHAAEAEARAGRLLERLGAKGPIGRAGAWLHAAVVAPFQEFLARPHAWLILAFVAFYKFGDSLAGVMTNPFLVDIGFDKTQIAEISKLFGFWASMVGFWAGGTLLGALGTVRSLWICGILQALSNLAFMVQAEAGPDVAVLAAVIGFENLAGGMGTAVFVAYMSSLCNVSYTATQYALLSSFMAVARTWLSSSSGIMAEELGWSAFFLATTVAAIPGLILLRLVSRRTADRAI</sequence>
<evidence type="ECO:0000256" key="2">
    <source>
        <dbReference type="ARBA" id="ARBA00008335"/>
    </source>
</evidence>
<dbReference type="Pfam" id="PF07690">
    <property type="entry name" value="MFS_1"/>
    <property type="match status" value="1"/>
</dbReference>
<feature type="transmembrane region" description="Helical" evidence="7">
    <location>
        <begin position="133"/>
        <end position="152"/>
    </location>
</feature>
<dbReference type="EMBL" id="LPZR01000182">
    <property type="protein sequence ID" value="KYO51154.1"/>
    <property type="molecule type" value="Genomic_DNA"/>
</dbReference>
<feature type="transmembrane region" description="Helical" evidence="7">
    <location>
        <begin position="194"/>
        <end position="213"/>
    </location>
</feature>
<proteinExistence type="inferred from homology"/>
<comment type="subcellular location">
    <subcellularLocation>
        <location evidence="1">Membrane</location>
        <topology evidence="1">Multi-pass membrane protein</topology>
    </subcellularLocation>
</comment>
<accession>A0A161Q1A1</accession>
<feature type="transmembrane region" description="Helical" evidence="7">
    <location>
        <begin position="309"/>
        <end position="328"/>
    </location>
</feature>
<dbReference type="InterPro" id="IPR036259">
    <property type="entry name" value="MFS_trans_sf"/>
</dbReference>
<gene>
    <name evidence="8" type="ORF">AUP44_10290</name>
</gene>
<dbReference type="InterPro" id="IPR004752">
    <property type="entry name" value="AmpG_permease/AT-1"/>
</dbReference>
<keyword evidence="3" id="KW-0813">Transport</keyword>
<protein>
    <submittedName>
        <fullName evidence="8">MFS transporter permease</fullName>
    </submittedName>
</protein>
<dbReference type="SUPFAM" id="SSF103473">
    <property type="entry name" value="MFS general substrate transporter"/>
    <property type="match status" value="1"/>
</dbReference>
<dbReference type="PANTHER" id="PTHR12778">
    <property type="entry name" value="SOLUTE CARRIER FAMILY 33 ACETYL-COA TRANSPORTER -RELATED"/>
    <property type="match status" value="1"/>
</dbReference>
<feature type="transmembrane region" description="Helical" evidence="7">
    <location>
        <begin position="390"/>
        <end position="411"/>
    </location>
</feature>
<comment type="caution">
    <text evidence="8">The sequence shown here is derived from an EMBL/GenBank/DDBJ whole genome shotgun (WGS) entry which is preliminary data.</text>
</comment>
<feature type="transmembrane region" description="Helical" evidence="7">
    <location>
        <begin position="103"/>
        <end position="121"/>
    </location>
</feature>
<keyword evidence="6 7" id="KW-0472">Membrane</keyword>
<dbReference type="RefSeq" id="WP_062766940.1">
    <property type="nucleotide sequence ID" value="NZ_CP121045.1"/>
</dbReference>
<feature type="transmembrane region" description="Helical" evidence="7">
    <location>
        <begin position="359"/>
        <end position="383"/>
    </location>
</feature>
<organism evidence="8 9">
    <name type="scientific">Tistrella mobilis</name>
    <dbReference type="NCBI Taxonomy" id="171437"/>
    <lineage>
        <taxon>Bacteria</taxon>
        <taxon>Pseudomonadati</taxon>
        <taxon>Pseudomonadota</taxon>
        <taxon>Alphaproteobacteria</taxon>
        <taxon>Geminicoccales</taxon>
        <taxon>Geminicoccaceae</taxon>
        <taxon>Tistrella</taxon>
    </lineage>
</organism>
<keyword evidence="5 7" id="KW-1133">Transmembrane helix</keyword>
<dbReference type="OrthoDB" id="9787815at2"/>
<dbReference type="GO" id="GO:0022857">
    <property type="term" value="F:transmembrane transporter activity"/>
    <property type="evidence" value="ECO:0007669"/>
    <property type="project" value="InterPro"/>
</dbReference>
<evidence type="ECO:0000256" key="3">
    <source>
        <dbReference type="ARBA" id="ARBA00022448"/>
    </source>
</evidence>
<dbReference type="Proteomes" id="UP000075787">
    <property type="component" value="Unassembled WGS sequence"/>
</dbReference>
<feature type="transmembrane region" description="Helical" evidence="7">
    <location>
        <begin position="423"/>
        <end position="445"/>
    </location>
</feature>
<dbReference type="Gene3D" id="1.20.1250.20">
    <property type="entry name" value="MFS general substrate transporter like domains"/>
    <property type="match status" value="1"/>
</dbReference>
<feature type="transmembrane region" description="Helical" evidence="7">
    <location>
        <begin position="64"/>
        <end position="82"/>
    </location>
</feature>
<evidence type="ECO:0000256" key="1">
    <source>
        <dbReference type="ARBA" id="ARBA00004141"/>
    </source>
</evidence>
<feature type="transmembrane region" description="Helical" evidence="7">
    <location>
        <begin position="164"/>
        <end position="188"/>
    </location>
</feature>
<dbReference type="AlphaFoldDB" id="A0A161Q1A1"/>
<dbReference type="GeneID" id="97244245"/>
<dbReference type="NCBIfam" id="TIGR00901">
    <property type="entry name" value="2A0125"/>
    <property type="match status" value="1"/>
</dbReference>
<evidence type="ECO:0000256" key="4">
    <source>
        <dbReference type="ARBA" id="ARBA00022692"/>
    </source>
</evidence>
<feature type="transmembrane region" description="Helical" evidence="7">
    <location>
        <begin position="34"/>
        <end position="52"/>
    </location>
</feature>
<evidence type="ECO:0000256" key="5">
    <source>
        <dbReference type="ARBA" id="ARBA00022989"/>
    </source>
</evidence>
<keyword evidence="4 7" id="KW-0812">Transmembrane</keyword>